<gene>
    <name evidence="10" type="ORF">QQZ08_002687</name>
</gene>
<keyword evidence="3" id="KW-0862">Zinc</keyword>
<feature type="domain" description="Xylanolytic transcriptional activator regulatory" evidence="9">
    <location>
        <begin position="35"/>
        <end position="111"/>
    </location>
</feature>
<name>A0ABR1IB02_9HYPO</name>
<evidence type="ECO:0000256" key="8">
    <source>
        <dbReference type="SAM" id="Phobius"/>
    </source>
</evidence>
<reference evidence="10 11" key="1">
    <citation type="journal article" date="2025" name="Microbiol. Resour. Announc.">
        <title>Draft genome sequences for Neonectria magnoliae and Neonectria punicea, canker pathogens of Liriodendron tulipifera and Acer saccharum in West Virginia.</title>
        <authorList>
            <person name="Petronek H.M."/>
            <person name="Kasson M.T."/>
            <person name="Metheny A.M."/>
            <person name="Stauder C.M."/>
            <person name="Lovett B."/>
            <person name="Lynch S.C."/>
            <person name="Garnas J.R."/>
            <person name="Kasson L.R."/>
            <person name="Stajich J.E."/>
        </authorList>
    </citation>
    <scope>NUCLEOTIDE SEQUENCE [LARGE SCALE GENOMIC DNA]</scope>
    <source>
        <strain evidence="10 11">NRRL 64651</strain>
    </source>
</reference>
<dbReference type="CDD" id="cd12148">
    <property type="entry name" value="fungal_TF_MHR"/>
    <property type="match status" value="1"/>
</dbReference>
<sequence length="193" mass="21928">MAFASALVFLSQENRDALVLAQGFSSNAMADFSRIMQIKSLRTLQCLLLLLLYSALSSSSALTWYISGLCSRMCMDLGLHSERTIAVSGKGESTEDEVDAKRRLFWVTYTFRVTRVNEQLAAWNDQALLLSDLTTFITEWWRYWYQNALLILHRPSPTISRPDPQTLLTCYSAAKSLIQLSFIRVHKGPTDFT</sequence>
<evidence type="ECO:0000259" key="9">
    <source>
        <dbReference type="Pfam" id="PF04082"/>
    </source>
</evidence>
<evidence type="ECO:0000313" key="11">
    <source>
        <dbReference type="Proteomes" id="UP001498421"/>
    </source>
</evidence>
<evidence type="ECO:0000313" key="10">
    <source>
        <dbReference type="EMBL" id="KAK7430645.1"/>
    </source>
</evidence>
<keyword evidence="11" id="KW-1185">Reference proteome</keyword>
<keyword evidence="7" id="KW-0539">Nucleus</keyword>
<evidence type="ECO:0000256" key="5">
    <source>
        <dbReference type="ARBA" id="ARBA00023125"/>
    </source>
</evidence>
<keyword evidence="5" id="KW-0238">DNA-binding</keyword>
<dbReference type="Proteomes" id="UP001498421">
    <property type="component" value="Unassembled WGS sequence"/>
</dbReference>
<evidence type="ECO:0000256" key="2">
    <source>
        <dbReference type="ARBA" id="ARBA00022723"/>
    </source>
</evidence>
<dbReference type="Pfam" id="PF04082">
    <property type="entry name" value="Fungal_trans"/>
    <property type="match status" value="1"/>
</dbReference>
<keyword evidence="2" id="KW-0479">Metal-binding</keyword>
<evidence type="ECO:0000256" key="6">
    <source>
        <dbReference type="ARBA" id="ARBA00023163"/>
    </source>
</evidence>
<evidence type="ECO:0000256" key="1">
    <source>
        <dbReference type="ARBA" id="ARBA00004123"/>
    </source>
</evidence>
<keyword evidence="8" id="KW-0472">Membrane</keyword>
<feature type="transmembrane region" description="Helical" evidence="8">
    <location>
        <begin position="45"/>
        <end position="66"/>
    </location>
</feature>
<comment type="subcellular location">
    <subcellularLocation>
        <location evidence="1">Nucleus</location>
    </subcellularLocation>
</comment>
<dbReference type="PANTHER" id="PTHR47782:SF1">
    <property type="entry name" value="PYRIMIDINE PATHWAY REGULATORY PROTEIN 1"/>
    <property type="match status" value="1"/>
</dbReference>
<evidence type="ECO:0000256" key="3">
    <source>
        <dbReference type="ARBA" id="ARBA00022833"/>
    </source>
</evidence>
<comment type="caution">
    <text evidence="10">The sequence shown here is derived from an EMBL/GenBank/DDBJ whole genome shotgun (WGS) entry which is preliminary data.</text>
</comment>
<evidence type="ECO:0000256" key="7">
    <source>
        <dbReference type="ARBA" id="ARBA00023242"/>
    </source>
</evidence>
<keyword evidence="6" id="KW-0804">Transcription</keyword>
<protein>
    <recommendedName>
        <fullName evidence="9">Xylanolytic transcriptional activator regulatory domain-containing protein</fullName>
    </recommendedName>
</protein>
<evidence type="ECO:0000256" key="4">
    <source>
        <dbReference type="ARBA" id="ARBA00023015"/>
    </source>
</evidence>
<dbReference type="PANTHER" id="PTHR47782">
    <property type="entry name" value="ZN(II)2CYS6 TRANSCRIPTION FACTOR (EUROFUNG)-RELATED"/>
    <property type="match status" value="1"/>
</dbReference>
<accession>A0ABR1IB02</accession>
<dbReference type="InterPro" id="IPR007219">
    <property type="entry name" value="XnlR_reg_dom"/>
</dbReference>
<proteinExistence type="predicted"/>
<keyword evidence="8" id="KW-0812">Transmembrane</keyword>
<keyword evidence="4" id="KW-0805">Transcription regulation</keyword>
<dbReference type="EMBL" id="JAZAVK010000017">
    <property type="protein sequence ID" value="KAK7430645.1"/>
    <property type="molecule type" value="Genomic_DNA"/>
</dbReference>
<organism evidence="10 11">
    <name type="scientific">Neonectria magnoliae</name>
    <dbReference type="NCBI Taxonomy" id="2732573"/>
    <lineage>
        <taxon>Eukaryota</taxon>
        <taxon>Fungi</taxon>
        <taxon>Dikarya</taxon>
        <taxon>Ascomycota</taxon>
        <taxon>Pezizomycotina</taxon>
        <taxon>Sordariomycetes</taxon>
        <taxon>Hypocreomycetidae</taxon>
        <taxon>Hypocreales</taxon>
        <taxon>Nectriaceae</taxon>
        <taxon>Neonectria</taxon>
    </lineage>
</organism>
<dbReference type="InterPro" id="IPR052202">
    <property type="entry name" value="Yeast_MetPath_Reg"/>
</dbReference>
<keyword evidence="8" id="KW-1133">Transmembrane helix</keyword>